<dbReference type="PANTHER" id="PTHR35007">
    <property type="entry name" value="INTEGRAL MEMBRANE PROTEIN-RELATED"/>
    <property type="match status" value="1"/>
</dbReference>
<accession>A0A5J6GG17</accession>
<evidence type="ECO:0000256" key="3">
    <source>
        <dbReference type="ARBA" id="ARBA00022692"/>
    </source>
</evidence>
<organism evidence="8 9">
    <name type="scientific">Streptomyces kanamyceticus</name>
    <dbReference type="NCBI Taxonomy" id="1967"/>
    <lineage>
        <taxon>Bacteria</taxon>
        <taxon>Bacillati</taxon>
        <taxon>Actinomycetota</taxon>
        <taxon>Actinomycetes</taxon>
        <taxon>Kitasatosporales</taxon>
        <taxon>Streptomycetaceae</taxon>
        <taxon>Streptomyces</taxon>
    </lineage>
</organism>
<keyword evidence="9" id="KW-1185">Reference proteome</keyword>
<evidence type="ECO:0000256" key="4">
    <source>
        <dbReference type="ARBA" id="ARBA00022989"/>
    </source>
</evidence>
<evidence type="ECO:0000313" key="9">
    <source>
        <dbReference type="Proteomes" id="UP000325529"/>
    </source>
</evidence>
<gene>
    <name evidence="8" type="ORF">CP970_19630</name>
</gene>
<feature type="transmembrane region" description="Helical" evidence="6">
    <location>
        <begin position="230"/>
        <end position="255"/>
    </location>
</feature>
<keyword evidence="4 6" id="KW-1133">Transmembrane helix</keyword>
<proteinExistence type="predicted"/>
<evidence type="ECO:0000256" key="5">
    <source>
        <dbReference type="ARBA" id="ARBA00023136"/>
    </source>
</evidence>
<dbReference type="GO" id="GO:0005886">
    <property type="term" value="C:plasma membrane"/>
    <property type="evidence" value="ECO:0007669"/>
    <property type="project" value="UniProtKB-SubCell"/>
</dbReference>
<evidence type="ECO:0000256" key="1">
    <source>
        <dbReference type="ARBA" id="ARBA00004651"/>
    </source>
</evidence>
<keyword evidence="2" id="KW-1003">Cell membrane</keyword>
<sequence length="265" mass="26835">MSGVHGPGAVVWGVAAVVWVVLTVAAARRERAVRRRAEEALGRALRPPARARRGLGRVRWLRRLDGARGWLAVSGAVSAGYVLVGGAPGFLVGVAAGYGVWRWRRGREAGTAGQRHDPEAARQLPLAADLLAACVAAGASPVAAAQAVGESLRGPVGACLARGAAELRFGAEPGEAWRQLGAIPGAGALARLLERMGESGAPAAEPVARVAADARADRGRTATAGARRAAVLMTAPVGLCFLPAFVAVGVLPVVIGLADGLLSAG</sequence>
<evidence type="ECO:0000313" key="8">
    <source>
        <dbReference type="EMBL" id="QEU92825.1"/>
    </source>
</evidence>
<keyword evidence="3 6" id="KW-0812">Transmembrane</keyword>
<evidence type="ECO:0000256" key="2">
    <source>
        <dbReference type="ARBA" id="ARBA00022475"/>
    </source>
</evidence>
<dbReference type="KEGG" id="ska:CP970_19630"/>
<comment type="subcellular location">
    <subcellularLocation>
        <location evidence="1">Cell membrane</location>
        <topology evidence="1">Multi-pass membrane protein</topology>
    </subcellularLocation>
</comment>
<dbReference type="Proteomes" id="UP000325529">
    <property type="component" value="Chromosome"/>
</dbReference>
<dbReference type="EMBL" id="CP023699">
    <property type="protein sequence ID" value="QEU92825.1"/>
    <property type="molecule type" value="Genomic_DNA"/>
</dbReference>
<evidence type="ECO:0000259" key="7">
    <source>
        <dbReference type="Pfam" id="PF00482"/>
    </source>
</evidence>
<dbReference type="InterPro" id="IPR018076">
    <property type="entry name" value="T2SS_GspF_dom"/>
</dbReference>
<dbReference type="PANTHER" id="PTHR35007:SF3">
    <property type="entry name" value="POSSIBLE CONSERVED ALANINE RICH MEMBRANE PROTEIN"/>
    <property type="match status" value="1"/>
</dbReference>
<name>A0A5J6GG17_STRKN</name>
<feature type="transmembrane region" description="Helical" evidence="6">
    <location>
        <begin position="6"/>
        <end position="27"/>
    </location>
</feature>
<keyword evidence="5 6" id="KW-0472">Membrane</keyword>
<reference evidence="8 9" key="1">
    <citation type="submission" date="2017-09" db="EMBL/GenBank/DDBJ databases">
        <authorList>
            <person name="Lee N."/>
            <person name="Cho B.-K."/>
        </authorList>
    </citation>
    <scope>NUCLEOTIDE SEQUENCE [LARGE SCALE GENOMIC DNA]</scope>
    <source>
        <strain evidence="8 9">ATCC 12853</strain>
    </source>
</reference>
<dbReference type="RefSeq" id="WP_150493625.1">
    <property type="nucleotide sequence ID" value="NZ_CP023699.1"/>
</dbReference>
<protein>
    <recommendedName>
        <fullName evidence="7">Type II secretion system protein GspF domain-containing protein</fullName>
    </recommendedName>
</protein>
<evidence type="ECO:0000256" key="6">
    <source>
        <dbReference type="SAM" id="Phobius"/>
    </source>
</evidence>
<dbReference type="AlphaFoldDB" id="A0A5J6GG17"/>
<dbReference type="Pfam" id="PF00482">
    <property type="entry name" value="T2SSF"/>
    <property type="match status" value="1"/>
</dbReference>
<feature type="domain" description="Type II secretion system protein GspF" evidence="7">
    <location>
        <begin position="128"/>
        <end position="250"/>
    </location>
</feature>